<feature type="domain" description="Pectinesterase inhibitor" evidence="5">
    <location>
        <begin position="32"/>
        <end position="179"/>
    </location>
</feature>
<evidence type="ECO:0000256" key="4">
    <source>
        <dbReference type="SAM" id="SignalP"/>
    </source>
</evidence>
<dbReference type="AlphaFoldDB" id="A0A6J1GPK8"/>
<sequence>MASSSFLVVSSLLALVLSVLFFNGVVPMHAASSDDVVSTICNSTICKKTRNLSICFNVLKSAGTTDLKGLATFTLNLAHDKTIGNRALAQSLASKVADPDLKERYDTCVERYNDAVKDIEGAKGYLGKGDYKGLNTYTFGAMTEVDACLFSLSKLPKDSSTLPGNGKAVEDIYSIILVIANLLLGHA</sequence>
<evidence type="ECO:0000256" key="3">
    <source>
        <dbReference type="ARBA" id="ARBA00038471"/>
    </source>
</evidence>
<dbReference type="InterPro" id="IPR006501">
    <property type="entry name" value="Pectinesterase_inhib_dom"/>
</dbReference>
<dbReference type="Gene3D" id="1.20.140.40">
    <property type="entry name" value="Invertase/pectin methylesterase inhibitor family protein"/>
    <property type="match status" value="1"/>
</dbReference>
<dbReference type="PANTHER" id="PTHR36710">
    <property type="entry name" value="PECTINESTERASE INHIBITOR-LIKE"/>
    <property type="match status" value="1"/>
</dbReference>
<evidence type="ECO:0000259" key="5">
    <source>
        <dbReference type="SMART" id="SM00856"/>
    </source>
</evidence>
<evidence type="ECO:0000313" key="7">
    <source>
        <dbReference type="RefSeq" id="XP_022953893.1"/>
    </source>
</evidence>
<dbReference type="SMART" id="SM00856">
    <property type="entry name" value="PMEI"/>
    <property type="match status" value="1"/>
</dbReference>
<dbReference type="InterPro" id="IPR052421">
    <property type="entry name" value="PCW_Enzyme_Inhibitor"/>
</dbReference>
<keyword evidence="2" id="KW-1015">Disulfide bond</keyword>
<dbReference type="FunFam" id="1.20.140.40:FF:000008">
    <property type="entry name" value="Invertase/pectin methylesterase inhibitor family protein"/>
    <property type="match status" value="1"/>
</dbReference>
<dbReference type="CDD" id="cd15797">
    <property type="entry name" value="PMEI"/>
    <property type="match status" value="1"/>
</dbReference>
<accession>A0A6J1GPK8</accession>
<dbReference type="GeneID" id="111456296"/>
<reference evidence="7" key="1">
    <citation type="submission" date="2025-08" db="UniProtKB">
        <authorList>
            <consortium name="RefSeq"/>
        </authorList>
    </citation>
    <scope>IDENTIFICATION</scope>
    <source>
        <tissue evidence="7">Young leaves</tissue>
    </source>
</reference>
<dbReference type="KEGG" id="cmos:111456296"/>
<dbReference type="Proteomes" id="UP000504609">
    <property type="component" value="Unplaced"/>
</dbReference>
<feature type="signal peptide" evidence="4">
    <location>
        <begin position="1"/>
        <end position="18"/>
    </location>
</feature>
<dbReference type="InterPro" id="IPR034086">
    <property type="entry name" value="PMEI_plant"/>
</dbReference>
<dbReference type="InterPro" id="IPR035513">
    <property type="entry name" value="Invertase/methylesterase_inhib"/>
</dbReference>
<dbReference type="RefSeq" id="XP_022953893.1">
    <property type="nucleotide sequence ID" value="XM_023098125.1"/>
</dbReference>
<feature type="chain" id="PRO_5026894084" evidence="4">
    <location>
        <begin position="19"/>
        <end position="187"/>
    </location>
</feature>
<dbReference type="GO" id="GO:0046910">
    <property type="term" value="F:pectinesterase inhibitor activity"/>
    <property type="evidence" value="ECO:0007669"/>
    <property type="project" value="InterPro"/>
</dbReference>
<keyword evidence="6" id="KW-1185">Reference proteome</keyword>
<evidence type="ECO:0000256" key="1">
    <source>
        <dbReference type="ARBA" id="ARBA00022729"/>
    </source>
</evidence>
<evidence type="ECO:0000313" key="6">
    <source>
        <dbReference type="Proteomes" id="UP000504609"/>
    </source>
</evidence>
<protein>
    <submittedName>
        <fullName evidence="7">Pectinesterase inhibitor-like</fullName>
    </submittedName>
</protein>
<dbReference type="PANTHER" id="PTHR36710:SF4">
    <property type="entry name" value="PLANT INVERTASE_PECTIN METHYLESTERASE INHIBITOR SUPERFAMILY PROTEIN"/>
    <property type="match status" value="1"/>
</dbReference>
<name>A0A6J1GPK8_CUCMO</name>
<dbReference type="Pfam" id="PF04043">
    <property type="entry name" value="PMEI"/>
    <property type="match status" value="1"/>
</dbReference>
<dbReference type="SUPFAM" id="SSF101148">
    <property type="entry name" value="Plant invertase/pectin methylesterase inhibitor"/>
    <property type="match status" value="1"/>
</dbReference>
<keyword evidence="1 4" id="KW-0732">Signal</keyword>
<dbReference type="NCBIfam" id="TIGR01614">
    <property type="entry name" value="PME_inhib"/>
    <property type="match status" value="1"/>
</dbReference>
<organism evidence="6 7">
    <name type="scientific">Cucurbita moschata</name>
    <name type="common">Winter crookneck squash</name>
    <name type="synonym">Cucurbita pepo var. moschata</name>
    <dbReference type="NCBI Taxonomy" id="3662"/>
    <lineage>
        <taxon>Eukaryota</taxon>
        <taxon>Viridiplantae</taxon>
        <taxon>Streptophyta</taxon>
        <taxon>Embryophyta</taxon>
        <taxon>Tracheophyta</taxon>
        <taxon>Spermatophyta</taxon>
        <taxon>Magnoliopsida</taxon>
        <taxon>eudicotyledons</taxon>
        <taxon>Gunneridae</taxon>
        <taxon>Pentapetalae</taxon>
        <taxon>rosids</taxon>
        <taxon>fabids</taxon>
        <taxon>Cucurbitales</taxon>
        <taxon>Cucurbitaceae</taxon>
        <taxon>Cucurbiteae</taxon>
        <taxon>Cucurbita</taxon>
    </lineage>
</organism>
<gene>
    <name evidence="7" type="primary">LOC111456296</name>
</gene>
<comment type="similarity">
    <text evidence="3">Belongs to the PMEI family.</text>
</comment>
<evidence type="ECO:0000256" key="2">
    <source>
        <dbReference type="ARBA" id="ARBA00023157"/>
    </source>
</evidence>
<proteinExistence type="inferred from homology"/>